<name>A0A4R6RYX6_9MICO</name>
<dbReference type="OrthoDB" id="5125825at2"/>
<keyword evidence="3" id="KW-1185">Reference proteome</keyword>
<feature type="region of interest" description="Disordered" evidence="1">
    <location>
        <begin position="1"/>
        <end position="74"/>
    </location>
</feature>
<sequence length="74" mass="7845">MSDVVNPAISETPGSAAEEPEATPTAADVADQDAELSADLEELWQEESPDTARRTETAEEVDGDPDTREADEAV</sequence>
<dbReference type="EMBL" id="SNYA01000005">
    <property type="protein sequence ID" value="TDP91476.1"/>
    <property type="molecule type" value="Genomic_DNA"/>
</dbReference>
<dbReference type="AlphaFoldDB" id="A0A4R6RYX6"/>
<evidence type="ECO:0000256" key="1">
    <source>
        <dbReference type="SAM" id="MobiDB-lite"/>
    </source>
</evidence>
<evidence type="ECO:0000313" key="3">
    <source>
        <dbReference type="Proteomes" id="UP000295601"/>
    </source>
</evidence>
<evidence type="ECO:0000313" key="2">
    <source>
        <dbReference type="EMBL" id="TDP91476.1"/>
    </source>
</evidence>
<feature type="compositionally biased region" description="Acidic residues" evidence="1">
    <location>
        <begin position="30"/>
        <end position="49"/>
    </location>
</feature>
<dbReference type="RefSeq" id="WP_133616961.1">
    <property type="nucleotide sequence ID" value="NZ_CP080492.1"/>
</dbReference>
<dbReference type="Proteomes" id="UP000295601">
    <property type="component" value="Unassembled WGS sequence"/>
</dbReference>
<feature type="compositionally biased region" description="Low complexity" evidence="1">
    <location>
        <begin position="10"/>
        <end position="27"/>
    </location>
</feature>
<proteinExistence type="predicted"/>
<feature type="compositionally biased region" description="Basic and acidic residues" evidence="1">
    <location>
        <begin position="65"/>
        <end position="74"/>
    </location>
</feature>
<comment type="caution">
    <text evidence="2">The sequence shown here is derived from an EMBL/GenBank/DDBJ whole genome shotgun (WGS) entry which is preliminary data.</text>
</comment>
<organism evidence="2 3">
    <name type="scientific">Leucobacter luti</name>
    <dbReference type="NCBI Taxonomy" id="340320"/>
    <lineage>
        <taxon>Bacteria</taxon>
        <taxon>Bacillati</taxon>
        <taxon>Actinomycetota</taxon>
        <taxon>Actinomycetes</taxon>
        <taxon>Micrococcales</taxon>
        <taxon>Microbacteriaceae</taxon>
        <taxon>Leucobacter</taxon>
    </lineage>
</organism>
<gene>
    <name evidence="2" type="ORF">EDF62_2092</name>
</gene>
<protein>
    <submittedName>
        <fullName evidence="2">Uncharacterized protein</fullName>
    </submittedName>
</protein>
<reference evidence="2 3" key="1">
    <citation type="submission" date="2019-03" db="EMBL/GenBank/DDBJ databases">
        <title>Genomic analyses of the natural microbiome of Caenorhabditis elegans.</title>
        <authorList>
            <person name="Samuel B."/>
        </authorList>
    </citation>
    <scope>NUCLEOTIDE SEQUENCE [LARGE SCALE GENOMIC DNA]</scope>
    <source>
        <strain evidence="2 3">JUb18</strain>
    </source>
</reference>
<accession>A0A4R6RYX6</accession>